<keyword evidence="4" id="KW-1185">Reference proteome</keyword>
<feature type="chain" id="PRO_5003310442" description="DUF4440 domain-containing protein" evidence="1">
    <location>
        <begin position="20"/>
        <end position="158"/>
    </location>
</feature>
<keyword evidence="1" id="KW-0732">Signal</keyword>
<evidence type="ECO:0000259" key="2">
    <source>
        <dbReference type="Pfam" id="PF14534"/>
    </source>
</evidence>
<dbReference type="AlphaFoldDB" id="F4KY43"/>
<dbReference type="KEGG" id="hhy:Halhy_5845"/>
<dbReference type="InterPro" id="IPR027843">
    <property type="entry name" value="DUF4440"/>
</dbReference>
<dbReference type="Gene3D" id="3.10.450.50">
    <property type="match status" value="1"/>
</dbReference>
<evidence type="ECO:0000256" key="1">
    <source>
        <dbReference type="SAM" id="SignalP"/>
    </source>
</evidence>
<feature type="signal peptide" evidence="1">
    <location>
        <begin position="1"/>
        <end position="19"/>
    </location>
</feature>
<dbReference type="RefSeq" id="WP_013768196.1">
    <property type="nucleotide sequence ID" value="NC_015510.1"/>
</dbReference>
<evidence type="ECO:0000313" key="3">
    <source>
        <dbReference type="EMBL" id="AEE53668.1"/>
    </source>
</evidence>
<feature type="domain" description="DUF4440" evidence="2">
    <location>
        <begin position="43"/>
        <end position="149"/>
    </location>
</feature>
<dbReference type="EMBL" id="CP002691">
    <property type="protein sequence ID" value="AEE53668.1"/>
    <property type="molecule type" value="Genomic_DNA"/>
</dbReference>
<dbReference type="SUPFAM" id="SSF54427">
    <property type="entry name" value="NTF2-like"/>
    <property type="match status" value="1"/>
</dbReference>
<dbReference type="Pfam" id="PF14534">
    <property type="entry name" value="DUF4440"/>
    <property type="match status" value="1"/>
</dbReference>
<accession>F4KY43</accession>
<dbReference type="HOGENOM" id="CLU_1666954_0_0_10"/>
<dbReference type="OrthoDB" id="9802489at2"/>
<name>F4KY43_HALH1</name>
<proteinExistence type="predicted"/>
<dbReference type="eggNOG" id="ENOG5034BJX">
    <property type="taxonomic scope" value="Bacteria"/>
</dbReference>
<gene>
    <name evidence="3" type="ordered locus">Halhy_5845</name>
</gene>
<protein>
    <recommendedName>
        <fullName evidence="2">DUF4440 domain-containing protein</fullName>
    </recommendedName>
</protein>
<reference key="2">
    <citation type="submission" date="2011-04" db="EMBL/GenBank/DDBJ databases">
        <title>Complete sequence of chromosome of Haliscomenobacter hydrossis DSM 1100.</title>
        <authorList>
            <consortium name="US DOE Joint Genome Institute (JGI-PGF)"/>
            <person name="Lucas S."/>
            <person name="Han J."/>
            <person name="Lapidus A."/>
            <person name="Bruce D."/>
            <person name="Goodwin L."/>
            <person name="Pitluck S."/>
            <person name="Peters L."/>
            <person name="Kyrpides N."/>
            <person name="Mavromatis K."/>
            <person name="Ivanova N."/>
            <person name="Ovchinnikova G."/>
            <person name="Pagani I."/>
            <person name="Daligault H."/>
            <person name="Detter J.C."/>
            <person name="Han C."/>
            <person name="Land M."/>
            <person name="Hauser L."/>
            <person name="Markowitz V."/>
            <person name="Cheng J.-F."/>
            <person name="Hugenholtz P."/>
            <person name="Woyke T."/>
            <person name="Wu D."/>
            <person name="Verbarg S."/>
            <person name="Frueling A."/>
            <person name="Brambilla E."/>
            <person name="Klenk H.-P."/>
            <person name="Eisen J.A."/>
        </authorList>
    </citation>
    <scope>NUCLEOTIDE SEQUENCE</scope>
    <source>
        <strain>DSM 1100</strain>
    </source>
</reference>
<evidence type="ECO:0000313" key="4">
    <source>
        <dbReference type="Proteomes" id="UP000008461"/>
    </source>
</evidence>
<reference evidence="3 4" key="1">
    <citation type="journal article" date="2011" name="Stand. Genomic Sci.">
        <title>Complete genome sequence of Haliscomenobacter hydrossis type strain (O).</title>
        <authorList>
            <consortium name="US DOE Joint Genome Institute (JGI-PGF)"/>
            <person name="Daligault H."/>
            <person name="Lapidus A."/>
            <person name="Zeytun A."/>
            <person name="Nolan M."/>
            <person name="Lucas S."/>
            <person name="Del Rio T.G."/>
            <person name="Tice H."/>
            <person name="Cheng J.F."/>
            <person name="Tapia R."/>
            <person name="Han C."/>
            <person name="Goodwin L."/>
            <person name="Pitluck S."/>
            <person name="Liolios K."/>
            <person name="Pagani I."/>
            <person name="Ivanova N."/>
            <person name="Huntemann M."/>
            <person name="Mavromatis K."/>
            <person name="Mikhailova N."/>
            <person name="Pati A."/>
            <person name="Chen A."/>
            <person name="Palaniappan K."/>
            <person name="Land M."/>
            <person name="Hauser L."/>
            <person name="Brambilla E.M."/>
            <person name="Rohde M."/>
            <person name="Verbarg S."/>
            <person name="Goker M."/>
            <person name="Bristow J."/>
            <person name="Eisen J.A."/>
            <person name="Markowitz V."/>
            <person name="Hugenholtz P."/>
            <person name="Kyrpides N.C."/>
            <person name="Klenk H.P."/>
            <person name="Woyke T."/>
        </authorList>
    </citation>
    <scope>NUCLEOTIDE SEQUENCE [LARGE SCALE GENOMIC DNA]</scope>
    <source>
        <strain evidence="4">ATCC 27775 / DSM 1100 / LMG 10767 / O</strain>
    </source>
</reference>
<dbReference type="InterPro" id="IPR032710">
    <property type="entry name" value="NTF2-like_dom_sf"/>
</dbReference>
<dbReference type="Proteomes" id="UP000008461">
    <property type="component" value="Chromosome"/>
</dbReference>
<organism evidence="3 4">
    <name type="scientific">Haliscomenobacter hydrossis (strain ATCC 27775 / DSM 1100 / LMG 10767 / O)</name>
    <dbReference type="NCBI Taxonomy" id="760192"/>
    <lineage>
        <taxon>Bacteria</taxon>
        <taxon>Pseudomonadati</taxon>
        <taxon>Bacteroidota</taxon>
        <taxon>Saprospiria</taxon>
        <taxon>Saprospirales</taxon>
        <taxon>Haliscomenobacteraceae</taxon>
        <taxon>Haliscomenobacter</taxon>
    </lineage>
</organism>
<sequence>MTLLVVLFMLYNSFLGSTSAPMETYRQTHFTMFTHNDSLALSAINAQFIQNFITQNVKAHDQIIHPDFVCIEGSGRIVNRETYLKNWATDYDSSGCTSFTYGEECIRIFGDIALVRSKTTAIRMVNGTSRTDYTIYIDTYKKEKGKWRCIQVQITPIK</sequence>